<accession>W9H5K6</accession>
<dbReference type="AlphaFoldDB" id="W9H5K6"/>
<keyword evidence="2" id="KW-1185">Reference proteome</keyword>
<sequence>MFSLKEVEALAGRFASSLLDDYVAEIRDADQTFTRKEINDAV</sequence>
<dbReference type="Proteomes" id="UP000019486">
    <property type="component" value="Unassembled WGS sequence"/>
</dbReference>
<dbReference type="EMBL" id="AVFL01000004">
    <property type="protein sequence ID" value="EWY41520.1"/>
    <property type="molecule type" value="Genomic_DNA"/>
</dbReference>
<proteinExistence type="predicted"/>
<reference evidence="1 2" key="1">
    <citation type="submission" date="2013-08" db="EMBL/GenBank/DDBJ databases">
        <title>The genome sequence of Skermanella stibiiresistens.</title>
        <authorList>
            <person name="Zhu W."/>
            <person name="Wang G."/>
        </authorList>
    </citation>
    <scope>NUCLEOTIDE SEQUENCE [LARGE SCALE GENOMIC DNA]</scope>
    <source>
        <strain evidence="1 2">SB22</strain>
    </source>
</reference>
<evidence type="ECO:0000313" key="1">
    <source>
        <dbReference type="EMBL" id="EWY41520.1"/>
    </source>
</evidence>
<organism evidence="1 2">
    <name type="scientific">Skermanella stibiiresistens SB22</name>
    <dbReference type="NCBI Taxonomy" id="1385369"/>
    <lineage>
        <taxon>Bacteria</taxon>
        <taxon>Pseudomonadati</taxon>
        <taxon>Pseudomonadota</taxon>
        <taxon>Alphaproteobacteria</taxon>
        <taxon>Rhodospirillales</taxon>
        <taxon>Azospirillaceae</taxon>
        <taxon>Skermanella</taxon>
    </lineage>
</organism>
<comment type="caution">
    <text evidence="1">The sequence shown here is derived from an EMBL/GenBank/DDBJ whole genome shotgun (WGS) entry which is preliminary data.</text>
</comment>
<protein>
    <submittedName>
        <fullName evidence="1">Uncharacterized protein</fullName>
    </submittedName>
</protein>
<evidence type="ECO:0000313" key="2">
    <source>
        <dbReference type="Proteomes" id="UP000019486"/>
    </source>
</evidence>
<gene>
    <name evidence="1" type="ORF">N825_28110</name>
</gene>
<name>W9H5K6_9PROT</name>